<proteinExistence type="predicted"/>
<keyword evidence="2" id="KW-1185">Reference proteome</keyword>
<dbReference type="AlphaFoldDB" id="A0A1R4B149"/>
<dbReference type="EMBL" id="FUFT01000002">
    <property type="protein sequence ID" value="SJL82631.1"/>
    <property type="molecule type" value="Genomic_DNA"/>
</dbReference>
<sequence length="29" mass="3354">MIIFLKQALTLELLPVYAGRQQRTAYQTS</sequence>
<dbReference type="Proteomes" id="UP000189475">
    <property type="component" value="Unassembled WGS sequence"/>
</dbReference>
<accession>A0A1R4B149</accession>
<organism evidence="1 2">
    <name type="scientific">Vibrio palustris</name>
    <dbReference type="NCBI Taxonomy" id="1918946"/>
    <lineage>
        <taxon>Bacteria</taxon>
        <taxon>Pseudomonadati</taxon>
        <taxon>Pseudomonadota</taxon>
        <taxon>Gammaproteobacteria</taxon>
        <taxon>Vibrionales</taxon>
        <taxon>Vibrionaceae</taxon>
        <taxon>Vibrio</taxon>
    </lineage>
</organism>
<reference evidence="1 2" key="1">
    <citation type="submission" date="2017-02" db="EMBL/GenBank/DDBJ databases">
        <authorList>
            <person name="Peterson S.W."/>
        </authorList>
    </citation>
    <scope>NUCLEOTIDE SEQUENCE [LARGE SCALE GENOMIC DNA]</scope>
    <source>
        <strain evidence="1 2">CECT 9027</strain>
    </source>
</reference>
<evidence type="ECO:0000313" key="2">
    <source>
        <dbReference type="Proteomes" id="UP000189475"/>
    </source>
</evidence>
<gene>
    <name evidence="1" type="ORF">VPAL9027_00561</name>
</gene>
<evidence type="ECO:0000313" key="1">
    <source>
        <dbReference type="EMBL" id="SJL82631.1"/>
    </source>
</evidence>
<name>A0A1R4B149_9VIBR</name>
<protein>
    <submittedName>
        <fullName evidence="1">Uncharacterized protein</fullName>
    </submittedName>
</protein>